<dbReference type="Proteomes" id="UP001632038">
    <property type="component" value="Unassembled WGS sequence"/>
</dbReference>
<keyword evidence="6" id="KW-1185">Reference proteome</keyword>
<evidence type="ECO:0000313" key="6">
    <source>
        <dbReference type="Proteomes" id="UP001632038"/>
    </source>
</evidence>
<dbReference type="GO" id="GO:0005886">
    <property type="term" value="C:plasma membrane"/>
    <property type="evidence" value="ECO:0007669"/>
    <property type="project" value="UniProtKB-SubCell"/>
</dbReference>
<dbReference type="PANTHER" id="PTHR30540:SF94">
    <property type="entry name" value="POTASSIUM TRANSPORTER 5"/>
    <property type="match status" value="1"/>
</dbReference>
<comment type="caution">
    <text evidence="5">The sequence shown here is derived from an EMBL/GenBank/DDBJ whole genome shotgun (WGS) entry which is preliminary data.</text>
</comment>
<feature type="domain" description="K+ potassium transporter integral membrane" evidence="4">
    <location>
        <begin position="139"/>
        <end position="205"/>
    </location>
</feature>
<dbReference type="PANTHER" id="PTHR30540">
    <property type="entry name" value="OSMOTIC STRESS POTASSIUM TRANSPORTER"/>
    <property type="match status" value="1"/>
</dbReference>
<comment type="subcellular location">
    <subcellularLocation>
        <location evidence="1">Cell membrane</location>
        <topology evidence="1">Multi-pass membrane protein</topology>
    </subcellularLocation>
</comment>
<keyword evidence="3" id="KW-0472">Membrane</keyword>
<dbReference type="InterPro" id="IPR003855">
    <property type="entry name" value="K+_transporter"/>
</dbReference>
<dbReference type="Pfam" id="PF02705">
    <property type="entry name" value="K_trans"/>
    <property type="match status" value="2"/>
</dbReference>
<dbReference type="EMBL" id="JAVIJP010000026">
    <property type="protein sequence ID" value="KAL3637075.1"/>
    <property type="molecule type" value="Genomic_DNA"/>
</dbReference>
<evidence type="ECO:0000259" key="4">
    <source>
        <dbReference type="Pfam" id="PF02705"/>
    </source>
</evidence>
<evidence type="ECO:0000256" key="1">
    <source>
        <dbReference type="ARBA" id="ARBA00004651"/>
    </source>
</evidence>
<feature type="transmembrane region" description="Helical" evidence="3">
    <location>
        <begin position="149"/>
        <end position="171"/>
    </location>
</feature>
<protein>
    <submittedName>
        <fullName evidence="5">Potassium transporter 5</fullName>
    </submittedName>
</protein>
<organism evidence="5 6">
    <name type="scientific">Castilleja foliolosa</name>
    <dbReference type="NCBI Taxonomy" id="1961234"/>
    <lineage>
        <taxon>Eukaryota</taxon>
        <taxon>Viridiplantae</taxon>
        <taxon>Streptophyta</taxon>
        <taxon>Embryophyta</taxon>
        <taxon>Tracheophyta</taxon>
        <taxon>Spermatophyta</taxon>
        <taxon>Magnoliopsida</taxon>
        <taxon>eudicotyledons</taxon>
        <taxon>Gunneridae</taxon>
        <taxon>Pentapetalae</taxon>
        <taxon>asterids</taxon>
        <taxon>lamiids</taxon>
        <taxon>Lamiales</taxon>
        <taxon>Orobanchaceae</taxon>
        <taxon>Pedicularideae</taxon>
        <taxon>Castillejinae</taxon>
        <taxon>Castilleja</taxon>
    </lineage>
</organism>
<feature type="transmembrane region" description="Helical" evidence="3">
    <location>
        <begin position="103"/>
        <end position="129"/>
    </location>
</feature>
<evidence type="ECO:0000256" key="2">
    <source>
        <dbReference type="ARBA" id="ARBA00008440"/>
    </source>
</evidence>
<feature type="domain" description="K+ potassium transporter integral membrane" evidence="4">
    <location>
        <begin position="91"/>
        <end position="138"/>
    </location>
</feature>
<keyword evidence="3" id="KW-0812">Transmembrane</keyword>
<name>A0ABD3D822_9LAMI</name>
<keyword evidence="3" id="KW-1133">Transmembrane helix</keyword>
<gene>
    <name evidence="5" type="primary">HAK5_5</name>
    <name evidence="5" type="ORF">CASFOL_019374</name>
</gene>
<sequence length="215" mass="24000">MKSYIDPQIAVSKLLPSQPGGLSSGSDWYLLAQCLQSPLESLEGRNFCIVLSDLSVHESEFYHKRSTRMDTQLSNYKLDRPSDNLHHSQKIKEKLENSKTAKLILFISTILGTSMVIGDGILTPCISVLSAVSGIKHLNQRFGTSKIGFSYAPLICVWLLFISGIGLYNFCKHDMSVLRAFNPRYIVHYFQRNGKKGWISLGGSFSASLIRVPNP</sequence>
<accession>A0ABD3D822</accession>
<evidence type="ECO:0000256" key="3">
    <source>
        <dbReference type="SAM" id="Phobius"/>
    </source>
</evidence>
<proteinExistence type="inferred from homology"/>
<evidence type="ECO:0000313" key="5">
    <source>
        <dbReference type="EMBL" id="KAL3637075.1"/>
    </source>
</evidence>
<dbReference type="AlphaFoldDB" id="A0ABD3D822"/>
<dbReference type="InterPro" id="IPR053951">
    <property type="entry name" value="K_trans_N"/>
</dbReference>
<comment type="similarity">
    <text evidence="2">Belongs to the HAK/KUP transporter (TC 2.A.72.3) family.</text>
</comment>
<reference evidence="6" key="1">
    <citation type="journal article" date="2024" name="IScience">
        <title>Strigolactones Initiate the Formation of Haustorium-like Structures in Castilleja.</title>
        <authorList>
            <person name="Buerger M."/>
            <person name="Peterson D."/>
            <person name="Chory J."/>
        </authorList>
    </citation>
    <scope>NUCLEOTIDE SEQUENCE [LARGE SCALE GENOMIC DNA]</scope>
</reference>